<reference evidence="4 6" key="1">
    <citation type="submission" date="2016-10" db="EMBL/GenBank/DDBJ databases">
        <title>Complete Genome Sequence of Acetogen Clostridium formicoaceticum ATCC 27076.</title>
        <authorList>
            <person name="Bao T."/>
            <person name="Cheng C."/>
            <person name="Zhao J."/>
            <person name="Yang S.-T."/>
            <person name="Wang J."/>
            <person name="Wang M."/>
        </authorList>
    </citation>
    <scope>NUCLEOTIDE SEQUENCE [LARGE SCALE GENOMIC DNA]</scope>
    <source>
        <strain evidence="4 6">ATCC 27076</strain>
    </source>
</reference>
<evidence type="ECO:0000313" key="4">
    <source>
        <dbReference type="EMBL" id="AOY76913.1"/>
    </source>
</evidence>
<organism evidence="5 7">
    <name type="scientific">Clostridium formicaceticum</name>
    <dbReference type="NCBI Taxonomy" id="1497"/>
    <lineage>
        <taxon>Bacteria</taxon>
        <taxon>Bacillati</taxon>
        <taxon>Bacillota</taxon>
        <taxon>Clostridia</taxon>
        <taxon>Eubacteriales</taxon>
        <taxon>Clostridiaceae</taxon>
        <taxon>Clostridium</taxon>
    </lineage>
</organism>
<dbReference type="NCBIfam" id="TIGR01554">
    <property type="entry name" value="major_cap_HK97"/>
    <property type="match status" value="1"/>
</dbReference>
<dbReference type="InterPro" id="IPR054612">
    <property type="entry name" value="Phage_capsid-like_C"/>
</dbReference>
<reference evidence="5 7" key="2">
    <citation type="submission" date="2017-03" db="EMBL/GenBank/DDBJ databases">
        <title>Complete sequence of Clostridium formicaceticum DSM 92.</title>
        <authorList>
            <person name="Poehlein A."/>
            <person name="Karl M."/>
            <person name="Bengelsdorf F.R."/>
            <person name="Duerre P."/>
            <person name="Daniel R."/>
        </authorList>
    </citation>
    <scope>NUCLEOTIDE SEQUENCE [LARGE SCALE GENOMIC DNA]</scope>
    <source>
        <strain evidence="5 7">DSM 92</strain>
    </source>
</reference>
<evidence type="ECO:0000313" key="7">
    <source>
        <dbReference type="Proteomes" id="UP000192478"/>
    </source>
</evidence>
<comment type="subcellular location">
    <subcellularLocation>
        <location evidence="1">Virion</location>
    </subcellularLocation>
</comment>
<dbReference type="Gene3D" id="3.30.2320.10">
    <property type="entry name" value="hypothetical protein PF0899 domain"/>
    <property type="match status" value="1"/>
</dbReference>
<dbReference type="KEGG" id="cfm:BJL90_14245"/>
<dbReference type="SUPFAM" id="SSF56563">
    <property type="entry name" value="Major capsid protein gp5"/>
    <property type="match status" value="1"/>
</dbReference>
<evidence type="ECO:0000313" key="5">
    <source>
        <dbReference type="EMBL" id="ARE87392.1"/>
    </source>
</evidence>
<evidence type="ECO:0000313" key="6">
    <source>
        <dbReference type="Proteomes" id="UP000177894"/>
    </source>
</evidence>
<dbReference type="AlphaFoldDB" id="A0AAC9RKS6"/>
<evidence type="ECO:0000256" key="1">
    <source>
        <dbReference type="ARBA" id="ARBA00004328"/>
    </source>
</evidence>
<protein>
    <submittedName>
        <fullName evidence="5">Phage capsid family protein</fullName>
    </submittedName>
</protein>
<dbReference type="Gene3D" id="3.30.2400.10">
    <property type="entry name" value="Major capsid protein gp5"/>
    <property type="match status" value="1"/>
</dbReference>
<accession>A0AAC9RKS6</accession>
<dbReference type="InterPro" id="IPR024455">
    <property type="entry name" value="Phage_capsid"/>
</dbReference>
<dbReference type="EMBL" id="CP017603">
    <property type="protein sequence ID" value="AOY76913.1"/>
    <property type="molecule type" value="Genomic_DNA"/>
</dbReference>
<gene>
    <name evidence="4" type="ORF">BJL90_14245</name>
    <name evidence="5" type="ORF">CLFO_17920</name>
</gene>
<dbReference type="Pfam" id="PF05065">
    <property type="entry name" value="Phage_capsid"/>
    <property type="match status" value="1"/>
</dbReference>
<evidence type="ECO:0000256" key="2">
    <source>
        <dbReference type="SAM" id="MobiDB-lite"/>
    </source>
</evidence>
<proteinExistence type="predicted"/>
<sequence length="376" mass="42370">MTKEMREMLEQLNTMKAEVRTMLNDNKVEDAEAKMVEVRTLEKKIELQKQLDEQEERDAEEKIEKREEEKNMETRTNQGEIEVRAFIKALAGKTLTEEERALVSSNTTDGGGLLVPKDIQTKINELKRQYKSAKDLVGFYPTSTNSGSVVYEDLSSLTDLADMTEMEDLDDTDKPKFKSAPYAVKDYGAILPVSNTLLQDEKADLMGYIGKWFGKKAVRTENKKIFAKLKEGKTAKVVTDWKVLKKLINKDIDPIIAESAIIITNQDGFDMLDSALDTTGRPVLQPDPTNPTVKRFMGKVVHVFSNAELPTVTTKAPIFVGAMEEAVKFVDREVYEIKASSEAMFTKNATAVRCIERFDVLKTDADAYFYGEITVA</sequence>
<evidence type="ECO:0000259" key="3">
    <source>
        <dbReference type="Pfam" id="PF05065"/>
    </source>
</evidence>
<dbReference type="Proteomes" id="UP000177894">
    <property type="component" value="Chromosome"/>
</dbReference>
<feature type="compositionally biased region" description="Basic and acidic residues" evidence="2">
    <location>
        <begin position="59"/>
        <end position="73"/>
    </location>
</feature>
<dbReference type="RefSeq" id="WP_070969339.1">
    <property type="nucleotide sequence ID" value="NZ_CP017603.1"/>
</dbReference>
<name>A0AAC9RKS6_9CLOT</name>
<feature type="region of interest" description="Disordered" evidence="2">
    <location>
        <begin position="47"/>
        <end position="75"/>
    </location>
</feature>
<dbReference type="EMBL" id="CP020559">
    <property type="protein sequence ID" value="ARE87392.1"/>
    <property type="molecule type" value="Genomic_DNA"/>
</dbReference>
<dbReference type="Proteomes" id="UP000192478">
    <property type="component" value="Chromosome"/>
</dbReference>
<feature type="domain" description="Phage capsid-like C-terminal" evidence="3">
    <location>
        <begin position="111"/>
        <end position="367"/>
    </location>
</feature>
<keyword evidence="6" id="KW-1185">Reference proteome</keyword>